<keyword evidence="2 6" id="KW-0238">DNA-binding</keyword>
<dbReference type="InterPro" id="IPR001789">
    <property type="entry name" value="Sig_transdc_resp-reg_receiver"/>
</dbReference>
<dbReference type="GO" id="GO:0003677">
    <property type="term" value="F:DNA binding"/>
    <property type="evidence" value="ECO:0007669"/>
    <property type="project" value="UniProtKB-KW"/>
</dbReference>
<evidence type="ECO:0000313" key="7">
    <source>
        <dbReference type="Proteomes" id="UP000588647"/>
    </source>
</evidence>
<evidence type="ECO:0000256" key="2">
    <source>
        <dbReference type="ARBA" id="ARBA00023125"/>
    </source>
</evidence>
<dbReference type="CDD" id="cd17535">
    <property type="entry name" value="REC_NarL-like"/>
    <property type="match status" value="1"/>
</dbReference>
<dbReference type="Gene3D" id="3.40.50.2300">
    <property type="match status" value="1"/>
</dbReference>
<dbReference type="RefSeq" id="WP_183208076.1">
    <property type="nucleotide sequence ID" value="NZ_JAAAMM010000003.1"/>
</dbReference>
<dbReference type="GO" id="GO:0000160">
    <property type="term" value="P:phosphorelay signal transduction system"/>
    <property type="evidence" value="ECO:0007669"/>
    <property type="project" value="InterPro"/>
</dbReference>
<dbReference type="SUPFAM" id="SSF46894">
    <property type="entry name" value="C-terminal effector domain of the bipartite response regulators"/>
    <property type="match status" value="1"/>
</dbReference>
<dbReference type="EMBL" id="JACIEM010000003">
    <property type="protein sequence ID" value="MBB4003207.1"/>
    <property type="molecule type" value="Genomic_DNA"/>
</dbReference>
<feature type="modified residue" description="4-aspartylphosphate" evidence="3">
    <location>
        <position position="56"/>
    </location>
</feature>
<dbReference type="Pfam" id="PF00196">
    <property type="entry name" value="GerE"/>
    <property type="match status" value="1"/>
</dbReference>
<keyword evidence="7" id="KW-1185">Reference proteome</keyword>
<gene>
    <name evidence="6" type="ORF">GGR03_002288</name>
</gene>
<proteinExistence type="predicted"/>
<dbReference type="SMART" id="SM00421">
    <property type="entry name" value="HTH_LUXR"/>
    <property type="match status" value="1"/>
</dbReference>
<evidence type="ECO:0000259" key="5">
    <source>
        <dbReference type="PROSITE" id="PS50110"/>
    </source>
</evidence>
<sequence>MTALSIMLVDDHPIVREGYRRLLERRSGARVVAEATDAAEAYRLYRDTAPSLVIMDLSLPGPGGLEALRHIRQWDGRARILVFTMHTGAAYALKAFAAGARGFVTKSSPPEELLQAVDTVVAGGRAISADIARELAEDRLNGEPQLSDLSTRETEILRLLALGTTKVEIADRLSLSLKTVQNYHYIIKTKTGANTDAQLVWIAVKAGILETKVSEVATGTSAREG</sequence>
<dbReference type="PROSITE" id="PS50043">
    <property type="entry name" value="HTH_LUXR_2"/>
    <property type="match status" value="1"/>
</dbReference>
<dbReference type="Proteomes" id="UP000588647">
    <property type="component" value="Unassembled WGS sequence"/>
</dbReference>
<dbReference type="InterPro" id="IPR016032">
    <property type="entry name" value="Sig_transdc_resp-reg_C-effctor"/>
</dbReference>
<evidence type="ECO:0000256" key="3">
    <source>
        <dbReference type="PROSITE-ProRule" id="PRU00169"/>
    </source>
</evidence>
<protein>
    <submittedName>
        <fullName evidence="6">DNA-binding NarL/FixJ family response regulator</fullName>
    </submittedName>
</protein>
<dbReference type="InterPro" id="IPR039420">
    <property type="entry name" value="WalR-like"/>
</dbReference>
<feature type="domain" description="Response regulatory" evidence="5">
    <location>
        <begin position="5"/>
        <end position="121"/>
    </location>
</feature>
<dbReference type="InterPro" id="IPR036388">
    <property type="entry name" value="WH-like_DNA-bd_sf"/>
</dbReference>
<dbReference type="PRINTS" id="PR00038">
    <property type="entry name" value="HTHLUXR"/>
</dbReference>
<name>A0A7W6HDW5_9HYPH</name>
<evidence type="ECO:0000259" key="4">
    <source>
        <dbReference type="PROSITE" id="PS50043"/>
    </source>
</evidence>
<dbReference type="PANTHER" id="PTHR43214:SF43">
    <property type="entry name" value="TWO-COMPONENT RESPONSE REGULATOR"/>
    <property type="match status" value="1"/>
</dbReference>
<evidence type="ECO:0000313" key="6">
    <source>
        <dbReference type="EMBL" id="MBB4003207.1"/>
    </source>
</evidence>
<dbReference type="Gene3D" id="1.10.10.10">
    <property type="entry name" value="Winged helix-like DNA-binding domain superfamily/Winged helix DNA-binding domain"/>
    <property type="match status" value="1"/>
</dbReference>
<reference evidence="6 7" key="1">
    <citation type="submission" date="2020-08" db="EMBL/GenBank/DDBJ databases">
        <title>Genomic Encyclopedia of Type Strains, Phase IV (KMG-IV): sequencing the most valuable type-strain genomes for metagenomic binning, comparative biology and taxonomic classification.</title>
        <authorList>
            <person name="Goeker M."/>
        </authorList>
    </citation>
    <scope>NUCLEOTIDE SEQUENCE [LARGE SCALE GENOMIC DNA]</scope>
    <source>
        <strain evidence="6 7">DSM 103570</strain>
    </source>
</reference>
<comment type="caution">
    <text evidence="6">The sequence shown here is derived from an EMBL/GenBank/DDBJ whole genome shotgun (WGS) entry which is preliminary data.</text>
</comment>
<dbReference type="CDD" id="cd06170">
    <property type="entry name" value="LuxR_C_like"/>
    <property type="match status" value="1"/>
</dbReference>
<dbReference type="AlphaFoldDB" id="A0A7W6HDW5"/>
<dbReference type="SUPFAM" id="SSF52172">
    <property type="entry name" value="CheY-like"/>
    <property type="match status" value="1"/>
</dbReference>
<dbReference type="GO" id="GO:0006355">
    <property type="term" value="P:regulation of DNA-templated transcription"/>
    <property type="evidence" value="ECO:0007669"/>
    <property type="project" value="InterPro"/>
</dbReference>
<evidence type="ECO:0000256" key="1">
    <source>
        <dbReference type="ARBA" id="ARBA00022553"/>
    </source>
</evidence>
<keyword evidence="1 3" id="KW-0597">Phosphoprotein</keyword>
<dbReference type="PANTHER" id="PTHR43214">
    <property type="entry name" value="TWO-COMPONENT RESPONSE REGULATOR"/>
    <property type="match status" value="1"/>
</dbReference>
<dbReference type="InterPro" id="IPR058245">
    <property type="entry name" value="NreC/VraR/RcsB-like_REC"/>
</dbReference>
<organism evidence="6 7">
    <name type="scientific">Aurantimonas endophytica</name>
    <dbReference type="NCBI Taxonomy" id="1522175"/>
    <lineage>
        <taxon>Bacteria</taxon>
        <taxon>Pseudomonadati</taxon>
        <taxon>Pseudomonadota</taxon>
        <taxon>Alphaproteobacteria</taxon>
        <taxon>Hyphomicrobiales</taxon>
        <taxon>Aurantimonadaceae</taxon>
        <taxon>Aurantimonas</taxon>
    </lineage>
</organism>
<dbReference type="PROSITE" id="PS50110">
    <property type="entry name" value="RESPONSE_REGULATORY"/>
    <property type="match status" value="1"/>
</dbReference>
<dbReference type="Pfam" id="PF00072">
    <property type="entry name" value="Response_reg"/>
    <property type="match status" value="1"/>
</dbReference>
<dbReference type="InterPro" id="IPR011006">
    <property type="entry name" value="CheY-like_superfamily"/>
</dbReference>
<dbReference type="InterPro" id="IPR000792">
    <property type="entry name" value="Tscrpt_reg_LuxR_C"/>
</dbReference>
<feature type="domain" description="HTH luxR-type" evidence="4">
    <location>
        <begin position="142"/>
        <end position="207"/>
    </location>
</feature>
<accession>A0A7W6HDW5</accession>
<dbReference type="SMART" id="SM00448">
    <property type="entry name" value="REC"/>
    <property type="match status" value="1"/>
</dbReference>